<dbReference type="PANTHER" id="PTHR24123:SF33">
    <property type="entry name" value="PROTEIN HOS4"/>
    <property type="match status" value="1"/>
</dbReference>
<feature type="region of interest" description="Disordered" evidence="4">
    <location>
        <begin position="619"/>
        <end position="682"/>
    </location>
</feature>
<evidence type="ECO:0000256" key="2">
    <source>
        <dbReference type="ARBA" id="ARBA00023043"/>
    </source>
</evidence>
<evidence type="ECO:0000313" key="5">
    <source>
        <dbReference type="EMBL" id="KAK5951939.1"/>
    </source>
</evidence>
<dbReference type="PROSITE" id="PS50088">
    <property type="entry name" value="ANK_REPEAT"/>
    <property type="match status" value="1"/>
</dbReference>
<dbReference type="InterPro" id="IPR051165">
    <property type="entry name" value="Multifunctional_ANK_Repeat"/>
</dbReference>
<accession>A0AAN8EC16</accession>
<feature type="region of interest" description="Disordered" evidence="4">
    <location>
        <begin position="510"/>
        <end position="588"/>
    </location>
</feature>
<dbReference type="EMBL" id="JAKLMC020000017">
    <property type="protein sequence ID" value="KAK5951939.1"/>
    <property type="molecule type" value="Genomic_DNA"/>
</dbReference>
<dbReference type="Gene3D" id="1.25.40.10">
    <property type="entry name" value="Tetratricopeptide repeat domain"/>
    <property type="match status" value="1"/>
</dbReference>
<dbReference type="SUPFAM" id="SSF48403">
    <property type="entry name" value="Ankyrin repeat"/>
    <property type="match status" value="1"/>
</dbReference>
<dbReference type="InterPro" id="IPR002110">
    <property type="entry name" value="Ankyrin_rpt"/>
</dbReference>
<feature type="compositionally biased region" description="Polar residues" evidence="4">
    <location>
        <begin position="515"/>
        <end position="536"/>
    </location>
</feature>
<evidence type="ECO:0000256" key="4">
    <source>
        <dbReference type="SAM" id="MobiDB-lite"/>
    </source>
</evidence>
<keyword evidence="1" id="KW-0677">Repeat</keyword>
<name>A0AAN8EC16_9EURO</name>
<gene>
    <name evidence="5" type="ORF">OHC33_006825</name>
</gene>
<dbReference type="Proteomes" id="UP001316803">
    <property type="component" value="Unassembled WGS sequence"/>
</dbReference>
<dbReference type="InterPro" id="IPR011990">
    <property type="entry name" value="TPR-like_helical_dom_sf"/>
</dbReference>
<reference evidence="5 6" key="1">
    <citation type="submission" date="2022-12" db="EMBL/GenBank/DDBJ databases">
        <title>Genomic features and morphological characterization of a novel Knufia sp. strain isolated from spacecraft assembly facility.</title>
        <authorList>
            <person name="Teixeira M."/>
            <person name="Chander A.M."/>
            <person name="Stajich J.E."/>
            <person name="Venkateswaran K."/>
        </authorList>
    </citation>
    <scope>NUCLEOTIDE SEQUENCE [LARGE SCALE GENOMIC DNA]</scope>
    <source>
        <strain evidence="5 6">FJI-L2-BK-P2</strain>
    </source>
</reference>
<feature type="region of interest" description="Disordered" evidence="4">
    <location>
        <begin position="593"/>
        <end position="612"/>
    </location>
</feature>
<dbReference type="Pfam" id="PF00023">
    <property type="entry name" value="Ank"/>
    <property type="match status" value="2"/>
</dbReference>
<feature type="compositionally biased region" description="Polar residues" evidence="4">
    <location>
        <begin position="633"/>
        <end position="661"/>
    </location>
</feature>
<evidence type="ECO:0008006" key="7">
    <source>
        <dbReference type="Google" id="ProtNLM"/>
    </source>
</evidence>
<comment type="caution">
    <text evidence="5">The sequence shown here is derived from an EMBL/GenBank/DDBJ whole genome shotgun (WGS) entry which is preliminary data.</text>
</comment>
<evidence type="ECO:0000256" key="3">
    <source>
        <dbReference type="PROSITE-ProRule" id="PRU00023"/>
    </source>
</evidence>
<dbReference type="AlphaFoldDB" id="A0AAN8EC16"/>
<feature type="region of interest" description="Disordered" evidence="4">
    <location>
        <begin position="450"/>
        <end position="483"/>
    </location>
</feature>
<keyword evidence="2 3" id="KW-0040">ANK repeat</keyword>
<sequence length="1180" mass="128512">MSLQVKNVDNDIIAFKDKLLALQLSYDRLDATLKDNTILSAARAADEYAGDNLWSQTFTILRGCQNRILGLRQTLQNIEYVSRRISSILKHLAEALTNGELVVMKDVIDLLEQSISFPVTMINISLALQQTYLHEIAQNGAVRSITTLKSDYNKFSSQLERLLCSPRSAEHEILLHMHSFGNAVNTFVYNAAVSLSQASAANPQPVTMYIPHQDAIQPAEHARWSQEDASTTHTAESYDEVMQATPNASSLPLTPRHDLNAYVQEGANDIDNEIELELTMEYMANGQADLETDDLAGAEENFRRALEMAGEHNLSTRLTYGPGHITLMLADCLMQQEKEEDALELLEPVADGTAAFVKSDEALPQASIPKQGLEYGLQFKASHILAVVFLKRLDLQAAEKRAKEAFKGRRGLLGAQHPLTLESVQLIIDIYIAKDDKTNARAYRRFLEPSGKSRHAAGPGNPQVGLAPQPALVNDTSGTSRTMIPASASATSYSTDAAAETSLPTKFVTVRDTPPVTSTSLQTHDATTRPTQTSGGAPTAHLHPVNGQYGSHDGQGGLLPFPHPNDAVRSPPTLPQTSASQSQVLSTHGTALTQTDEYGTTQNTCSPSGAKQLVPVAPLQPNIEPDPLPANIGITSRTSRKTSWSNPFSRSSTNKADASSSRKLRKDSSESVTEDASRNSSATGILSLDHKRQLSLAGSFDFDARSFYSKSSDYGDEKVPHPSIASRSFSAAAPTPARTRQELVPMFSAIKTLRQEGKKNAAIESAMKLLKEYDPDRKVLIVRETELKKNMRESHKGMAGTGYGYAPIHFFCERKVEANVEVELLIGQGVDVNAVACKAGLPGTDPFTPLQRAVELGHAEIVRLLIEADVAIAPPRPQKGTSSVGGKDKINQPLLLACTKGHTEITFALLTAGAGKVLKEFPQRQWHGNSLLHEACWLANTEMVKMLLDYSRNLKEQHRQSTSGQPDYESGVIGSLGQQDQFGATPIMYAIDLRDCTNDTMRALKTAKRKDCLRLLLEHAVNGDTHSQMYRETVARMLSLKWTKGPGAGHSIFCYADEAGDDELTGLLDPYRYRVSPGMRCSATPQCSNTVKIHVLGDGNPHRGQGSGRTVWLPSFPELMSTPVEYPRDGMHGTPPPSFESAVGCMSPSSPTLRHQRAVSNSLTSATGSVIDSDRSTNFS</sequence>
<keyword evidence="6" id="KW-1185">Reference proteome</keyword>
<feature type="compositionally biased region" description="Polar residues" evidence="4">
    <location>
        <begin position="1147"/>
        <end position="1180"/>
    </location>
</feature>
<feature type="compositionally biased region" description="Polar residues" evidence="4">
    <location>
        <begin position="593"/>
        <end position="609"/>
    </location>
</feature>
<dbReference type="PANTHER" id="PTHR24123">
    <property type="entry name" value="ANKYRIN REPEAT-CONTAINING"/>
    <property type="match status" value="1"/>
</dbReference>
<proteinExistence type="predicted"/>
<feature type="repeat" description="ANK" evidence="3">
    <location>
        <begin position="927"/>
        <end position="959"/>
    </location>
</feature>
<protein>
    <recommendedName>
        <fullName evidence="7">Ankyrin repeat protein</fullName>
    </recommendedName>
</protein>
<dbReference type="InterPro" id="IPR036770">
    <property type="entry name" value="Ankyrin_rpt-contain_sf"/>
</dbReference>
<organism evidence="5 6">
    <name type="scientific">Knufia fluminis</name>
    <dbReference type="NCBI Taxonomy" id="191047"/>
    <lineage>
        <taxon>Eukaryota</taxon>
        <taxon>Fungi</taxon>
        <taxon>Dikarya</taxon>
        <taxon>Ascomycota</taxon>
        <taxon>Pezizomycotina</taxon>
        <taxon>Eurotiomycetes</taxon>
        <taxon>Chaetothyriomycetidae</taxon>
        <taxon>Chaetothyriales</taxon>
        <taxon>Trichomeriaceae</taxon>
        <taxon>Knufia</taxon>
    </lineage>
</organism>
<dbReference type="SMART" id="SM00248">
    <property type="entry name" value="ANK"/>
    <property type="match status" value="5"/>
</dbReference>
<feature type="region of interest" description="Disordered" evidence="4">
    <location>
        <begin position="1131"/>
        <end position="1180"/>
    </location>
</feature>
<dbReference type="Gene3D" id="1.25.40.20">
    <property type="entry name" value="Ankyrin repeat-containing domain"/>
    <property type="match status" value="2"/>
</dbReference>
<evidence type="ECO:0000313" key="6">
    <source>
        <dbReference type="Proteomes" id="UP001316803"/>
    </source>
</evidence>
<feature type="compositionally biased region" description="Polar residues" evidence="4">
    <location>
        <begin position="575"/>
        <end position="588"/>
    </location>
</feature>
<evidence type="ECO:0000256" key="1">
    <source>
        <dbReference type="ARBA" id="ARBA00022737"/>
    </source>
</evidence>